<comment type="caution">
    <text evidence="3">The sequence shown here is derived from an EMBL/GenBank/DDBJ whole genome shotgun (WGS) entry which is preliminary data.</text>
</comment>
<dbReference type="CDD" id="cd11378">
    <property type="entry name" value="DUF296"/>
    <property type="match status" value="1"/>
</dbReference>
<organism evidence="3 4">
    <name type="scientific">Tunturiibacter empetritectus</name>
    <dbReference type="NCBI Taxonomy" id="3069691"/>
    <lineage>
        <taxon>Bacteria</taxon>
        <taxon>Pseudomonadati</taxon>
        <taxon>Acidobacteriota</taxon>
        <taxon>Terriglobia</taxon>
        <taxon>Terriglobales</taxon>
        <taxon>Acidobacteriaceae</taxon>
        <taxon>Tunturiibacter</taxon>
    </lineage>
</organism>
<dbReference type="Gene3D" id="3.30.1330.80">
    <property type="entry name" value="Hypothetical protein, similar to alpha- acetolactate decarboxylase, domain 2"/>
    <property type="match status" value="1"/>
</dbReference>
<evidence type="ECO:0000313" key="3">
    <source>
        <dbReference type="EMBL" id="MBB5317285.1"/>
    </source>
</evidence>
<evidence type="ECO:0000259" key="2">
    <source>
        <dbReference type="PROSITE" id="PS51742"/>
    </source>
</evidence>
<dbReference type="AlphaFoldDB" id="A0A7W8IHJ8"/>
<accession>A0A7W8IHJ8</accession>
<proteinExistence type="predicted"/>
<dbReference type="EMBL" id="JACHDY010000002">
    <property type="protein sequence ID" value="MBB5317285.1"/>
    <property type="molecule type" value="Genomic_DNA"/>
</dbReference>
<dbReference type="InterPro" id="IPR005175">
    <property type="entry name" value="PPC_dom"/>
</dbReference>
<keyword evidence="1" id="KW-0732">Signal</keyword>
<evidence type="ECO:0000256" key="1">
    <source>
        <dbReference type="SAM" id="SignalP"/>
    </source>
</evidence>
<keyword evidence="4" id="KW-1185">Reference proteome</keyword>
<dbReference type="PANTHER" id="PTHR34988:SF1">
    <property type="entry name" value="DNA-BINDING PROTEIN"/>
    <property type="match status" value="1"/>
</dbReference>
<feature type="signal peptide" evidence="1">
    <location>
        <begin position="1"/>
        <end position="22"/>
    </location>
</feature>
<dbReference type="PANTHER" id="PTHR34988">
    <property type="entry name" value="PROTEIN, PUTATIVE-RELATED"/>
    <property type="match status" value="1"/>
</dbReference>
<sequence>MTRAQLLLSGLLFTTVAATTNAQQSSTEFIQPSRPVPTGLAPHMQVKLVNQQTGQRTYAVIFSKGDEVVSGLTGFAKQYHVGDAHFTGIGAVSSALTAWFDLDRKLYHPLPVNEQVEVLSMIGDIASFQGRPIVHTHVVLGKQDGTTVGGHLFEAWVNPTLEVFVTADDTPLNKRDDPSGLRLIDPTK</sequence>
<feature type="chain" id="PRO_5031322016" description="PPC domain-containing protein" evidence="1">
    <location>
        <begin position="23"/>
        <end position="188"/>
    </location>
</feature>
<dbReference type="Proteomes" id="UP000568106">
    <property type="component" value="Unassembled WGS sequence"/>
</dbReference>
<dbReference type="PROSITE" id="PS51742">
    <property type="entry name" value="PPC"/>
    <property type="match status" value="1"/>
</dbReference>
<evidence type="ECO:0000313" key="4">
    <source>
        <dbReference type="Proteomes" id="UP000568106"/>
    </source>
</evidence>
<reference evidence="3" key="1">
    <citation type="submission" date="2020-08" db="EMBL/GenBank/DDBJ databases">
        <title>Genomic Encyclopedia of Type Strains, Phase IV (KMG-V): Genome sequencing to study the core and pangenomes of soil and plant-associated prokaryotes.</title>
        <authorList>
            <person name="Whitman W."/>
        </authorList>
    </citation>
    <scope>NUCLEOTIDE SEQUENCE [LARGE SCALE GENOMIC DNA]</scope>
    <source>
        <strain evidence="3">M8UP27</strain>
    </source>
</reference>
<dbReference type="SUPFAM" id="SSF117856">
    <property type="entry name" value="AF0104/ALDC/Ptd012-like"/>
    <property type="match status" value="1"/>
</dbReference>
<protein>
    <recommendedName>
        <fullName evidence="2">PPC domain-containing protein</fullName>
    </recommendedName>
</protein>
<dbReference type="Pfam" id="PF03479">
    <property type="entry name" value="PCC"/>
    <property type="match status" value="1"/>
</dbReference>
<name>A0A7W8IHJ8_9BACT</name>
<feature type="domain" description="PPC" evidence="2">
    <location>
        <begin position="52"/>
        <end position="188"/>
    </location>
</feature>
<gene>
    <name evidence="3" type="ORF">HDF09_001954</name>
</gene>